<dbReference type="AlphaFoldDB" id="A0A066WE69"/>
<dbReference type="GO" id="GO:0016592">
    <property type="term" value="C:mediator complex"/>
    <property type="evidence" value="ECO:0007669"/>
    <property type="project" value="InterPro"/>
</dbReference>
<evidence type="ECO:0000256" key="6">
    <source>
        <dbReference type="ARBA" id="ARBA00023163"/>
    </source>
</evidence>
<dbReference type="GeneID" id="25264040"/>
<dbReference type="EMBL" id="JMSN01000018">
    <property type="protein sequence ID" value="KDN50823.1"/>
    <property type="molecule type" value="Genomic_DNA"/>
</dbReference>
<gene>
    <name evidence="9" type="ORF">K437DRAFT_254992</name>
</gene>
<evidence type="ECO:0000313" key="9">
    <source>
        <dbReference type="EMBL" id="KDN50823.1"/>
    </source>
</evidence>
<evidence type="ECO:0000313" key="10">
    <source>
        <dbReference type="Proteomes" id="UP000027361"/>
    </source>
</evidence>
<dbReference type="STRING" id="1037660.A0A066WE69"/>
<dbReference type="HOGENOM" id="CLU_071681_3_2_1"/>
<reference evidence="9 10" key="1">
    <citation type="submission" date="2014-05" db="EMBL/GenBank/DDBJ databases">
        <title>Draft genome sequence of a rare smut relative, Tilletiaria anomala UBC 951.</title>
        <authorList>
            <consortium name="DOE Joint Genome Institute"/>
            <person name="Toome M."/>
            <person name="Kuo A."/>
            <person name="Henrissat B."/>
            <person name="Lipzen A."/>
            <person name="Tritt A."/>
            <person name="Yoshinaga Y."/>
            <person name="Zane M."/>
            <person name="Barry K."/>
            <person name="Grigoriev I.V."/>
            <person name="Spatafora J.W."/>
            <person name="Aimea M.C."/>
        </authorList>
    </citation>
    <scope>NUCLEOTIDE SEQUENCE [LARGE SCALE GENOMIC DNA]</scope>
    <source>
        <strain evidence="9 10">UBC 951</strain>
    </source>
</reference>
<dbReference type="Proteomes" id="UP000027361">
    <property type="component" value="Unassembled WGS sequence"/>
</dbReference>
<keyword evidence="7 8" id="KW-0539">Nucleus</keyword>
<protein>
    <recommendedName>
        <fullName evidence="3 8">Mediator of RNA polymerase II transcription subunit 31</fullName>
    </recommendedName>
</protein>
<keyword evidence="10" id="KW-1185">Reference proteome</keyword>
<comment type="similarity">
    <text evidence="2 8">Belongs to the Mediator complex subunit 31 family.</text>
</comment>
<evidence type="ECO:0000256" key="3">
    <source>
        <dbReference type="ARBA" id="ARBA00019660"/>
    </source>
</evidence>
<accession>A0A066WE69</accession>
<dbReference type="InterPro" id="IPR038089">
    <property type="entry name" value="Med31_sf"/>
</dbReference>
<dbReference type="GO" id="GO:0006355">
    <property type="term" value="P:regulation of DNA-templated transcription"/>
    <property type="evidence" value="ECO:0007669"/>
    <property type="project" value="InterPro"/>
</dbReference>
<proteinExistence type="inferred from homology"/>
<dbReference type="RefSeq" id="XP_013244575.1">
    <property type="nucleotide sequence ID" value="XM_013389121.1"/>
</dbReference>
<evidence type="ECO:0000256" key="7">
    <source>
        <dbReference type="ARBA" id="ARBA00023242"/>
    </source>
</evidence>
<dbReference type="OMA" id="HWATWRD"/>
<organism evidence="9 10">
    <name type="scientific">Tilletiaria anomala (strain ATCC 24038 / CBS 436.72 / UBC 951)</name>
    <dbReference type="NCBI Taxonomy" id="1037660"/>
    <lineage>
        <taxon>Eukaryota</taxon>
        <taxon>Fungi</taxon>
        <taxon>Dikarya</taxon>
        <taxon>Basidiomycota</taxon>
        <taxon>Ustilaginomycotina</taxon>
        <taxon>Exobasidiomycetes</taxon>
        <taxon>Georgefischeriales</taxon>
        <taxon>Tilletiariaceae</taxon>
        <taxon>Tilletiaria</taxon>
    </lineage>
</organism>
<evidence type="ECO:0000256" key="1">
    <source>
        <dbReference type="ARBA" id="ARBA00004123"/>
    </source>
</evidence>
<name>A0A066WE69_TILAU</name>
<keyword evidence="4 8" id="KW-0805">Transcription regulation</keyword>
<evidence type="ECO:0000256" key="2">
    <source>
        <dbReference type="ARBA" id="ARBA00006378"/>
    </source>
</evidence>
<evidence type="ECO:0000256" key="4">
    <source>
        <dbReference type="ARBA" id="ARBA00023015"/>
    </source>
</evidence>
<keyword evidence="5 8" id="KW-0010">Activator</keyword>
<comment type="caution">
    <text evidence="9">The sequence shown here is derived from an EMBL/GenBank/DDBJ whole genome shotgun (WGS) entry which is preliminary data.</text>
</comment>
<dbReference type="InterPro" id="IPR008831">
    <property type="entry name" value="Mediator_Med31"/>
</dbReference>
<dbReference type="InParanoid" id="A0A066WE69"/>
<dbReference type="Gene3D" id="1.10.10.1340">
    <property type="entry name" value="Mediator of RNA polymerase II, submodule Med31 (Soh1)"/>
    <property type="match status" value="1"/>
</dbReference>
<comment type="subunit">
    <text evidence="8">Component of the Mediator complex.</text>
</comment>
<dbReference type="GO" id="GO:0003712">
    <property type="term" value="F:transcription coregulator activity"/>
    <property type="evidence" value="ECO:0007669"/>
    <property type="project" value="InterPro"/>
</dbReference>
<dbReference type="OrthoDB" id="10257739at2759"/>
<comment type="function">
    <text evidence="8">Component of the Mediator complex, a coactivator involved in the regulated transcription of nearly all RNA polymerase II-dependent genes. Mediator functions as a bridge to convey information from gene-specific regulatory proteins to the basal RNA polymerase II transcription machinery. Mediator is recruited to promoters by direct interactions with regulatory proteins and serves as a scaffold for the assembly of a functional preinitiation complex with RNA polymerase II and the general transcription factors.</text>
</comment>
<comment type="subcellular location">
    <subcellularLocation>
        <location evidence="1 8">Nucleus</location>
    </subcellularLocation>
</comment>
<dbReference type="FunCoup" id="A0A066WE69">
    <property type="interactions" value="150"/>
</dbReference>
<evidence type="ECO:0000256" key="8">
    <source>
        <dbReference type="RuleBase" id="RU364129"/>
    </source>
</evidence>
<keyword evidence="6 8" id="KW-0804">Transcription</keyword>
<dbReference type="Pfam" id="PF05669">
    <property type="entry name" value="Med31"/>
    <property type="match status" value="1"/>
</dbReference>
<evidence type="ECO:0000256" key="5">
    <source>
        <dbReference type="ARBA" id="ARBA00023159"/>
    </source>
</evidence>
<dbReference type="PANTHER" id="PTHR13186">
    <property type="entry name" value="MEDIATOR OF RNA POLYMERASE II TRANSCRIPTION SUBUNIT 31"/>
    <property type="match status" value="1"/>
</dbReference>
<sequence length="117" mass="13901">MDAQQPAPELADTLQQFYRAHNQHTFSVQLEFVSSLANPSYILFLSQNGYLQDSRFLRYLQNLYVTWRKPEYARFVRYPYGLYFLEALQKPEFRAAVAVEGWEARAKSQIISHWTSW</sequence>